<reference evidence="1" key="1">
    <citation type="journal article" date="2015" name="Nature">
        <title>Complex archaea that bridge the gap between prokaryotes and eukaryotes.</title>
        <authorList>
            <person name="Spang A."/>
            <person name="Saw J.H."/>
            <person name="Jorgensen S.L."/>
            <person name="Zaremba-Niedzwiedzka K."/>
            <person name="Martijn J."/>
            <person name="Lind A.E."/>
            <person name="van Eijk R."/>
            <person name="Schleper C."/>
            <person name="Guy L."/>
            <person name="Ettema T.J."/>
        </authorList>
    </citation>
    <scope>NUCLEOTIDE SEQUENCE</scope>
</reference>
<sequence>MKIEQGPEYFAMLRKLVFESEDFCAIVGITEHGKKMRGMYSALYERKQGGPGGIFYVLDWEEMLNPVAMVGFFNEVSRWQFAFAWACTAQEGIREQFYTSPYDQESYDRWVDAEVVWLQRPNKESDTPDNWNYVDTDEDVARFRKAIDLALDLKPATAFEAYDLYEKTRLPAAEKFWDWQEKIVEAWREENRAVEIELAAKERRRAEDPEAATGNVDLVWLELPDDYAGVSYIGGVSACWHQSRAGVAAEHYVMARCPYCTWTPQLLRKSGWPHSCPNCLRNMFADPDVREQHNKALLDDQQRRNASYAAKLETQP</sequence>
<gene>
    <name evidence="1" type="ORF">LCGC14_1123490</name>
</gene>
<accession>A0A0F9MR36</accession>
<protein>
    <submittedName>
        <fullName evidence="1">Uncharacterized protein</fullName>
    </submittedName>
</protein>
<proteinExistence type="predicted"/>
<name>A0A0F9MR36_9ZZZZ</name>
<dbReference type="AlphaFoldDB" id="A0A0F9MR36"/>
<evidence type="ECO:0000313" key="1">
    <source>
        <dbReference type="EMBL" id="KKN01852.1"/>
    </source>
</evidence>
<organism evidence="1">
    <name type="scientific">marine sediment metagenome</name>
    <dbReference type="NCBI Taxonomy" id="412755"/>
    <lineage>
        <taxon>unclassified sequences</taxon>
        <taxon>metagenomes</taxon>
        <taxon>ecological metagenomes</taxon>
    </lineage>
</organism>
<comment type="caution">
    <text evidence="1">The sequence shown here is derived from an EMBL/GenBank/DDBJ whole genome shotgun (WGS) entry which is preliminary data.</text>
</comment>
<dbReference type="EMBL" id="LAZR01005215">
    <property type="protein sequence ID" value="KKN01852.1"/>
    <property type="molecule type" value="Genomic_DNA"/>
</dbReference>